<dbReference type="Pfam" id="PF00271">
    <property type="entry name" value="Helicase_C"/>
    <property type="match status" value="1"/>
</dbReference>
<evidence type="ECO:0000256" key="17">
    <source>
        <dbReference type="ARBA" id="ARBA00048117"/>
    </source>
</evidence>
<dbReference type="InterPro" id="IPR014001">
    <property type="entry name" value="Helicase_ATP-bd"/>
</dbReference>
<evidence type="ECO:0000256" key="2">
    <source>
        <dbReference type="ARBA" id="ARBA00005657"/>
    </source>
</evidence>
<dbReference type="InterPro" id="IPR043129">
    <property type="entry name" value="ATPase_NBD"/>
</dbReference>
<keyword evidence="21" id="KW-1185">Reference proteome</keyword>
<keyword evidence="6" id="KW-0819">tRNA processing</keyword>
<dbReference type="GO" id="GO:0003723">
    <property type="term" value="F:RNA binding"/>
    <property type="evidence" value="ECO:0007669"/>
    <property type="project" value="UniProtKB-KW"/>
</dbReference>
<dbReference type="GO" id="GO:0006412">
    <property type="term" value="P:translation"/>
    <property type="evidence" value="ECO:0007669"/>
    <property type="project" value="InterPro"/>
</dbReference>
<dbReference type="InterPro" id="IPR012340">
    <property type="entry name" value="NA-bd_OB-fold"/>
</dbReference>
<dbReference type="CDD" id="cd18795">
    <property type="entry name" value="SF2_C_Ski2"/>
    <property type="match status" value="1"/>
</dbReference>
<dbReference type="FunFam" id="1.10.3380.30:FF:000001">
    <property type="entry name" value="Ski2 ATP-dependent RNA helicase"/>
    <property type="match status" value="1"/>
</dbReference>
<dbReference type="GO" id="GO:0055087">
    <property type="term" value="C:Ski complex"/>
    <property type="evidence" value="ECO:0007669"/>
    <property type="project" value="TreeGrafter"/>
</dbReference>
<evidence type="ECO:0000256" key="13">
    <source>
        <dbReference type="ARBA" id="ARBA00022980"/>
    </source>
</evidence>
<comment type="catalytic activity">
    <reaction evidence="17">
        <text>L-threonylcarbamoyladenylate + adenosine(37) in tRNA = N(6)-L-threonylcarbamoyladenosine(37) in tRNA + AMP + H(+)</text>
        <dbReference type="Rhea" id="RHEA:37059"/>
        <dbReference type="Rhea" id="RHEA-COMP:10162"/>
        <dbReference type="Rhea" id="RHEA-COMP:10163"/>
        <dbReference type="ChEBI" id="CHEBI:15378"/>
        <dbReference type="ChEBI" id="CHEBI:73682"/>
        <dbReference type="ChEBI" id="CHEBI:74411"/>
        <dbReference type="ChEBI" id="CHEBI:74418"/>
        <dbReference type="ChEBI" id="CHEBI:456215"/>
        <dbReference type="EC" id="2.3.1.234"/>
    </reaction>
</comment>
<dbReference type="GO" id="GO:0016787">
    <property type="term" value="F:hydrolase activity"/>
    <property type="evidence" value="ECO:0007669"/>
    <property type="project" value="UniProtKB-KW"/>
</dbReference>
<dbReference type="PROSITE" id="PS51194">
    <property type="entry name" value="HELICASE_CTER"/>
    <property type="match status" value="1"/>
</dbReference>
<dbReference type="Gene3D" id="3.30.420.40">
    <property type="match status" value="2"/>
</dbReference>
<evidence type="ECO:0000256" key="8">
    <source>
        <dbReference type="ARBA" id="ARBA00022741"/>
    </source>
</evidence>
<dbReference type="PROSITE" id="PS00055">
    <property type="entry name" value="RIBOSOMAL_S12"/>
    <property type="match status" value="1"/>
</dbReference>
<dbReference type="InterPro" id="IPR040801">
    <property type="entry name" value="Ski2_N"/>
</dbReference>
<dbReference type="FunFam" id="3.40.50.300:FF:000447">
    <property type="entry name" value="helicase SKI2W isoform X2"/>
    <property type="match status" value="1"/>
</dbReference>
<dbReference type="Gene3D" id="2.40.50.140">
    <property type="entry name" value="Nucleic acid-binding proteins"/>
    <property type="match status" value="1"/>
</dbReference>
<dbReference type="InterPro" id="IPR012961">
    <property type="entry name" value="Ski2/MTR4_C"/>
</dbReference>
<keyword evidence="13" id="KW-0689">Ribosomal protein</keyword>
<dbReference type="PRINTS" id="PR00789">
    <property type="entry name" value="OSIALOPTASE"/>
</dbReference>
<feature type="domain" description="Helicase C-terminal" evidence="19">
    <location>
        <begin position="946"/>
        <end position="1145"/>
    </location>
</feature>
<dbReference type="SUPFAM" id="SSF53067">
    <property type="entry name" value="Actin-like ATPase domain"/>
    <property type="match status" value="1"/>
</dbReference>
<evidence type="ECO:0000256" key="7">
    <source>
        <dbReference type="ARBA" id="ARBA00022723"/>
    </source>
</evidence>
<evidence type="ECO:0000256" key="1">
    <source>
        <dbReference type="ARBA" id="ARBA00004496"/>
    </source>
</evidence>
<dbReference type="PROSITE" id="PS51192">
    <property type="entry name" value="HELICASE_ATP_BIND_1"/>
    <property type="match status" value="1"/>
</dbReference>
<evidence type="ECO:0000256" key="4">
    <source>
        <dbReference type="ARBA" id="ARBA00022490"/>
    </source>
</evidence>
<keyword evidence="14" id="KW-0687">Ribonucleoprotein</keyword>
<evidence type="ECO:0000256" key="9">
    <source>
        <dbReference type="ARBA" id="ARBA00022801"/>
    </source>
</evidence>
<comment type="caution">
    <text evidence="20">The sequence shown here is derived from an EMBL/GenBank/DDBJ whole genome shotgun (WGS) entry which is preliminary data.</text>
</comment>
<dbReference type="Pfam" id="PF17911">
    <property type="entry name" value="Ski2_N"/>
    <property type="match status" value="1"/>
</dbReference>
<dbReference type="PANTHER" id="PTHR12131:SF1">
    <property type="entry name" value="ATP-DEPENDENT RNA HELICASE SUPV3L1, MITOCHONDRIAL-RELATED"/>
    <property type="match status" value="1"/>
</dbReference>
<evidence type="ECO:0000256" key="10">
    <source>
        <dbReference type="ARBA" id="ARBA00022806"/>
    </source>
</evidence>
<dbReference type="InterPro" id="IPR006032">
    <property type="entry name" value="Ribosomal_uS12"/>
</dbReference>
<keyword evidence="8" id="KW-0547">Nucleotide-binding</keyword>
<keyword evidence="11" id="KW-0067">ATP-binding</keyword>
<dbReference type="Gene3D" id="3.40.50.300">
    <property type="entry name" value="P-loop containing nucleotide triphosphate hydrolases"/>
    <property type="match status" value="2"/>
</dbReference>
<dbReference type="GO" id="GO:0003735">
    <property type="term" value="F:structural constituent of ribosome"/>
    <property type="evidence" value="ECO:0007669"/>
    <property type="project" value="InterPro"/>
</dbReference>
<dbReference type="EMBL" id="JBBCAQ010000019">
    <property type="protein sequence ID" value="KAK7595175.1"/>
    <property type="molecule type" value="Genomic_DNA"/>
</dbReference>
<dbReference type="GO" id="GO:0005840">
    <property type="term" value="C:ribosome"/>
    <property type="evidence" value="ECO:0007669"/>
    <property type="project" value="UniProtKB-KW"/>
</dbReference>
<comment type="catalytic activity">
    <reaction evidence="16">
        <text>ATP + H2O = ADP + phosphate + H(+)</text>
        <dbReference type="Rhea" id="RHEA:13065"/>
        <dbReference type="ChEBI" id="CHEBI:15377"/>
        <dbReference type="ChEBI" id="CHEBI:15378"/>
        <dbReference type="ChEBI" id="CHEBI:30616"/>
        <dbReference type="ChEBI" id="CHEBI:43474"/>
        <dbReference type="ChEBI" id="CHEBI:456216"/>
        <dbReference type="EC" id="3.6.4.13"/>
    </reaction>
</comment>
<proteinExistence type="inferred from homology"/>
<dbReference type="Gene3D" id="1.10.3380.30">
    <property type="match status" value="1"/>
</dbReference>
<dbReference type="GO" id="GO:1990904">
    <property type="term" value="C:ribonucleoprotein complex"/>
    <property type="evidence" value="ECO:0007669"/>
    <property type="project" value="UniProtKB-KW"/>
</dbReference>
<protein>
    <recommendedName>
        <fullName evidence="3">N(6)-L-threonylcarbamoyladenine synthase</fullName>
        <ecNumber evidence="3">2.3.1.234</ecNumber>
    </recommendedName>
</protein>
<accession>A0AAN9TMW6</accession>
<dbReference type="InterPro" id="IPR001650">
    <property type="entry name" value="Helicase_C-like"/>
</dbReference>
<feature type="domain" description="Helicase ATP-binding" evidence="18">
    <location>
        <begin position="710"/>
        <end position="866"/>
    </location>
</feature>
<dbReference type="EC" id="2.3.1.234" evidence="3"/>
<evidence type="ECO:0000259" key="19">
    <source>
        <dbReference type="PROSITE" id="PS51194"/>
    </source>
</evidence>
<dbReference type="SUPFAM" id="SSF50249">
    <property type="entry name" value="Nucleic acid-binding proteins"/>
    <property type="match status" value="1"/>
</dbReference>
<dbReference type="Pfam" id="PF00814">
    <property type="entry name" value="TsaD"/>
    <property type="match status" value="1"/>
</dbReference>
<keyword evidence="10" id="KW-0347">Helicase</keyword>
<dbReference type="PANTHER" id="PTHR12131">
    <property type="entry name" value="ATP-DEPENDENT RNA AND DNA HELICASE"/>
    <property type="match status" value="1"/>
</dbReference>
<dbReference type="SUPFAM" id="SSF52540">
    <property type="entry name" value="P-loop containing nucleoside triphosphate hydrolases"/>
    <property type="match status" value="1"/>
</dbReference>
<name>A0AAN9TMW6_9HEMI</name>
<evidence type="ECO:0000256" key="12">
    <source>
        <dbReference type="ARBA" id="ARBA00022884"/>
    </source>
</evidence>
<evidence type="ECO:0000256" key="6">
    <source>
        <dbReference type="ARBA" id="ARBA00022694"/>
    </source>
</evidence>
<dbReference type="Proteomes" id="UP001367676">
    <property type="component" value="Unassembled WGS sequence"/>
</dbReference>
<reference evidence="20 21" key="1">
    <citation type="submission" date="2024-03" db="EMBL/GenBank/DDBJ databases">
        <title>Adaptation during the transition from Ophiocordyceps entomopathogen to insect associate is accompanied by gene loss and intensified selection.</title>
        <authorList>
            <person name="Ward C.M."/>
            <person name="Onetto C.A."/>
            <person name="Borneman A.R."/>
        </authorList>
    </citation>
    <scope>NUCLEOTIDE SEQUENCE [LARGE SCALE GENOMIC DNA]</scope>
    <source>
        <strain evidence="20">AWRI1</strain>
        <tissue evidence="20">Single Adult Female</tissue>
    </source>
</reference>
<dbReference type="InterPro" id="IPR017861">
    <property type="entry name" value="KAE1/TsaD"/>
</dbReference>
<sequence length="1634" mass="185173">MDSVICRTKTTLNQLRYRFSHPRRHPVTNPLGYDVPFAKGVVLKTLIKKPKKPNSANRKCVLVRLSNGKEMAAHIPGEGHNLQEHSVVLVRRMTSVVVRYSLKNKFYSTCRYLSQSSTSSRNIILGIESSCDDTGCAIVDSNGHILGECVSSQHEEVLRFGGILPIVAQDFHQQNIANVVKNALKDATMTVEDVDAIAVTSRPGLALSLLVGLNYAKELSKQYRKSVIPIHHMEAHALVARLFYPQDLSFPYLTFLISGGHCLLAVVYSVRKFVLLGKSIETAPGEVLDKLARRLKISNLTQYRNLSGGAAVEDAARHGNPFAFTFTEPLLHHPNCNFSFAGLKSNMYQIVADQEQKYGNYVVSGGVACNSYLLRAVDIVCQEMGYSLLVPPPKYCTDNGVMIAWNGVEKYRENVDVLTPHQVDEIRAEPISAVMPSEDFKIEMPFGPPPVLPELVKQFEEYLTKPEKLPLHNNENDFRFWNREIDLNSLYDSNLSPALTTLRIKQNFNADESLQFDEVPIEGIGETSKNSMSFSRPPGRVTDNILGSTSNCPFWPGGLDPPTIPEIEDTHINLDTDLLTHAPGLSAAVDFSLENKKSPVDSEEPEKCLDTINFQDIMEDFGLSSVVTKKKSEDNVSVEIFSHELEKAVIPKEVSLPVLRISSTTAVTKTKTEWAELLDTTKLIVNFDKKIPDPAVKFNFELDTFQKMAILRLENHEHIFVAAHTSAGKTVVAEYAIGLSFKHCTKTIYTSPIKALSNQKYRDFKNKFEEVGLITGDFQVNQQAPCLIMTTEILRSMLYAGSDIIRDIEFVIFDEVHYINDTERGHVWEEIMIMLPDTVCIVMLSATVPNVLEFADWVGSTKKAKMYVVSTVKRPVPLQHFLYTGVEGKNENLFLIKDAEGPFIVEGYNKAACSIEKLKADSKGDKNKIVKSQPLKPSSEKHYWIAFAKFLKKCDKLPAVAFTLSRSKCDRNAEYLMSIDLTTQLEKNYISYYFKSSIGTLKEEDQNLPQIVRMEMLLSRGIAVHHSGILPILKEIVEILFQKSLVKFLFATETFAMGVNMPAKTVAFDSIKKYDGTCTRFLQPAEYIQMAGRAGRRGQDDTGTVIILCKHTIEEAEYLRSMMTGLPTKLESQFRMTYSMILNLLRVKRMRVEEIMSHSFKELHSRRKMKKYKKELDELMEDTDHSDVKNKPFYEKLEQFYQAAANYIEAWDSYGVKMFSNPKAQKKLVPGTFIVISHKEHINKLALILHVNSKREGVEFKVLILRDAEEEVKTKESDLFYRMMGLARKAIYVPGAQSKDLLLTIGVQSIKEITKFNLNIEFDLILKDYDERQLPRFKDKLPSERYVRATSALLDRSYSIQTNGGLSGSNFLSLNDFKINDLNLVQIMADLKSKKKEVQSFNLESEIPDFETQFKEVFVYLEKESRKKNLEYLISYESLSLYPDYQNRVNVLKALEYIDDEDMVQMKGKVACGMGSHELIITELIFQNSLSKFEPAEIAALLSCLVFQVKMDDDFEAELSDRLKEGIEIIEKVHNQIREIESGFTDETENLNFGLVHAVHEWAHGKPFAEIMSLVEGKVQEGIIVRCIQQLNEILRDIKDAAKLFGDQTLKVKMEEASDAIKRDIVFAASLYTQ</sequence>
<dbReference type="Pfam" id="PF00164">
    <property type="entry name" value="Ribosom_S12_S23"/>
    <property type="match status" value="1"/>
</dbReference>
<evidence type="ECO:0000259" key="18">
    <source>
        <dbReference type="PROSITE" id="PS51192"/>
    </source>
</evidence>
<evidence type="ECO:0000256" key="15">
    <source>
        <dbReference type="ARBA" id="ARBA00023315"/>
    </source>
</evidence>
<dbReference type="InterPro" id="IPR027417">
    <property type="entry name" value="P-loop_NTPase"/>
</dbReference>
<dbReference type="GO" id="GO:0061711">
    <property type="term" value="F:tRNA N(6)-L-threonylcarbamoyladenine synthase activity"/>
    <property type="evidence" value="ECO:0007669"/>
    <property type="project" value="UniProtKB-EC"/>
</dbReference>
<dbReference type="Pfam" id="PF08148">
    <property type="entry name" value="DSHCT"/>
    <property type="match status" value="1"/>
</dbReference>
<evidence type="ECO:0000256" key="16">
    <source>
        <dbReference type="ARBA" id="ARBA00047984"/>
    </source>
</evidence>
<dbReference type="GO" id="GO:0070478">
    <property type="term" value="P:nuclear-transcribed mRNA catabolic process, 3'-5' exonucleolytic nonsense-mediated decay"/>
    <property type="evidence" value="ECO:0007669"/>
    <property type="project" value="TreeGrafter"/>
</dbReference>
<evidence type="ECO:0000256" key="11">
    <source>
        <dbReference type="ARBA" id="ARBA00022840"/>
    </source>
</evidence>
<evidence type="ECO:0000313" key="20">
    <source>
        <dbReference type="EMBL" id="KAK7595175.1"/>
    </source>
</evidence>
<dbReference type="GO" id="GO:0005524">
    <property type="term" value="F:ATP binding"/>
    <property type="evidence" value="ECO:0007669"/>
    <property type="project" value="UniProtKB-KW"/>
</dbReference>
<keyword evidence="12" id="KW-0694">RNA-binding</keyword>
<dbReference type="GO" id="GO:0046872">
    <property type="term" value="F:metal ion binding"/>
    <property type="evidence" value="ECO:0007669"/>
    <property type="project" value="UniProtKB-KW"/>
</dbReference>
<dbReference type="InterPro" id="IPR000905">
    <property type="entry name" value="Gcp-like_dom"/>
</dbReference>
<dbReference type="FunFam" id="3.40.50.300:FF:000354">
    <property type="entry name" value="ATP-dependent RNA helicase SKI2"/>
    <property type="match status" value="1"/>
</dbReference>
<keyword evidence="4" id="KW-0963">Cytoplasm</keyword>
<evidence type="ECO:0000313" key="21">
    <source>
        <dbReference type="Proteomes" id="UP001367676"/>
    </source>
</evidence>
<gene>
    <name evidence="20" type="ORF">V9T40_001608</name>
</gene>
<dbReference type="SMART" id="SM01142">
    <property type="entry name" value="DSHCT"/>
    <property type="match status" value="1"/>
</dbReference>
<evidence type="ECO:0000256" key="3">
    <source>
        <dbReference type="ARBA" id="ARBA00012156"/>
    </source>
</evidence>
<dbReference type="CDD" id="cd24134">
    <property type="entry name" value="ASKHA_NBD_OSGEPL1_QRI7_euk"/>
    <property type="match status" value="1"/>
</dbReference>
<keyword evidence="9" id="KW-0378">Hydrolase</keyword>
<evidence type="ECO:0000256" key="14">
    <source>
        <dbReference type="ARBA" id="ARBA00023274"/>
    </source>
</evidence>
<comment type="subcellular location">
    <subcellularLocation>
        <location evidence="1">Cytoplasm</location>
    </subcellularLocation>
</comment>
<dbReference type="GO" id="GO:0008033">
    <property type="term" value="P:tRNA processing"/>
    <property type="evidence" value="ECO:0007669"/>
    <property type="project" value="UniProtKB-KW"/>
</dbReference>
<keyword evidence="7" id="KW-0479">Metal-binding</keyword>
<evidence type="ECO:0000256" key="5">
    <source>
        <dbReference type="ARBA" id="ARBA00022679"/>
    </source>
</evidence>
<dbReference type="GO" id="GO:0003724">
    <property type="term" value="F:RNA helicase activity"/>
    <property type="evidence" value="ECO:0007669"/>
    <property type="project" value="UniProtKB-EC"/>
</dbReference>
<dbReference type="InterPro" id="IPR011545">
    <property type="entry name" value="DEAD/DEAH_box_helicase_dom"/>
</dbReference>
<keyword evidence="5" id="KW-0808">Transferase</keyword>
<dbReference type="InterPro" id="IPR050699">
    <property type="entry name" value="RNA-DNA_Helicase"/>
</dbReference>
<organism evidence="20 21">
    <name type="scientific">Parthenolecanium corni</name>
    <dbReference type="NCBI Taxonomy" id="536013"/>
    <lineage>
        <taxon>Eukaryota</taxon>
        <taxon>Metazoa</taxon>
        <taxon>Ecdysozoa</taxon>
        <taxon>Arthropoda</taxon>
        <taxon>Hexapoda</taxon>
        <taxon>Insecta</taxon>
        <taxon>Pterygota</taxon>
        <taxon>Neoptera</taxon>
        <taxon>Paraneoptera</taxon>
        <taxon>Hemiptera</taxon>
        <taxon>Sternorrhyncha</taxon>
        <taxon>Coccoidea</taxon>
        <taxon>Coccidae</taxon>
        <taxon>Parthenolecanium</taxon>
    </lineage>
</organism>
<dbReference type="Pfam" id="PF00270">
    <property type="entry name" value="DEAD"/>
    <property type="match status" value="1"/>
</dbReference>
<dbReference type="SMART" id="SM00487">
    <property type="entry name" value="DEXDc"/>
    <property type="match status" value="1"/>
</dbReference>
<keyword evidence="15" id="KW-0012">Acyltransferase</keyword>
<dbReference type="SMART" id="SM00490">
    <property type="entry name" value="HELICc"/>
    <property type="match status" value="1"/>
</dbReference>
<comment type="similarity">
    <text evidence="2">Belongs to the universal ribosomal protein uS12 family.</text>
</comment>